<comment type="caution">
    <text evidence="4">The sequence shown here is derived from an EMBL/GenBank/DDBJ whole genome shotgun (WGS) entry which is preliminary data.</text>
</comment>
<name>A0A561BYS5_9ACTN</name>
<dbReference type="AlphaFoldDB" id="A0A561BYS5"/>
<dbReference type="CDD" id="cd07381">
    <property type="entry name" value="MPP_CapA"/>
    <property type="match status" value="1"/>
</dbReference>
<organism evidence="4 5">
    <name type="scientific">Kribbella amoyensis</name>
    <dbReference type="NCBI Taxonomy" id="996641"/>
    <lineage>
        <taxon>Bacteria</taxon>
        <taxon>Bacillati</taxon>
        <taxon>Actinomycetota</taxon>
        <taxon>Actinomycetes</taxon>
        <taxon>Propionibacteriales</taxon>
        <taxon>Kribbellaceae</taxon>
        <taxon>Kribbella</taxon>
    </lineage>
</organism>
<dbReference type="Proteomes" id="UP000318380">
    <property type="component" value="Unassembled WGS sequence"/>
</dbReference>
<dbReference type="SMART" id="SM00854">
    <property type="entry name" value="PGA_cap"/>
    <property type="match status" value="1"/>
</dbReference>
<gene>
    <name evidence="4" type="ORF">FB561_5142</name>
</gene>
<dbReference type="InterPro" id="IPR019079">
    <property type="entry name" value="Capsule_synth_CapA"/>
</dbReference>
<protein>
    <submittedName>
        <fullName evidence="4">Poly-gamma-glutamate synthesis protein (Capsule biosynthesis protein)</fullName>
    </submittedName>
</protein>
<evidence type="ECO:0000313" key="5">
    <source>
        <dbReference type="Proteomes" id="UP000318380"/>
    </source>
</evidence>
<comment type="similarity">
    <text evidence="1">Belongs to the CapA family.</text>
</comment>
<evidence type="ECO:0000259" key="3">
    <source>
        <dbReference type="SMART" id="SM00854"/>
    </source>
</evidence>
<dbReference type="EMBL" id="VIVK01000001">
    <property type="protein sequence ID" value="TWD83971.1"/>
    <property type="molecule type" value="Genomic_DNA"/>
</dbReference>
<sequence length="348" mass="36435">MVPTSRVGPSVRPLTVGGVDPFDEPARYPLRIKGPQPPAQVVAMTAGGDLMLGRRVGAASARAGDVSRPLRAIGPRLKAPDLTVVNLESTLSTAGEPQQGGDSFAAPPGVVAGLRDVGIDVVSLANNHTGDFQRRALVETVRLVKAGGLQPVGAGSNLQEAARPVIVTRDGVRFGFLAFNAIGETPRATATTPGVVEVRMPPRTGPLNQGDLAAVTRAIRALKTSVDVVAVLPHWGQQYTHDPVPAQRAVAAALTTAGADLVIGGHPHWVQAVEFPAGKVVAHSLGNLVFDMDFAQQTREGVLLELTYWGKTLKAARLTPYVIGADFGPRVVTGTRAEQILADLRSAR</sequence>
<feature type="domain" description="Capsule synthesis protein CapA" evidence="3">
    <location>
        <begin position="43"/>
        <end position="292"/>
    </location>
</feature>
<evidence type="ECO:0000313" key="4">
    <source>
        <dbReference type="EMBL" id="TWD83971.1"/>
    </source>
</evidence>
<reference evidence="4 5" key="1">
    <citation type="submission" date="2019-06" db="EMBL/GenBank/DDBJ databases">
        <title>Sequencing the genomes of 1000 actinobacteria strains.</title>
        <authorList>
            <person name="Klenk H.-P."/>
        </authorList>
    </citation>
    <scope>NUCLEOTIDE SEQUENCE [LARGE SCALE GENOMIC DNA]</scope>
    <source>
        <strain evidence="4 5">DSM 24683</strain>
    </source>
</reference>
<proteinExistence type="inferred from homology"/>
<accession>A0A561BYS5</accession>
<dbReference type="PANTHER" id="PTHR33393">
    <property type="entry name" value="POLYGLUTAMINE SYNTHESIS ACCESSORY PROTEIN RV0574C-RELATED"/>
    <property type="match status" value="1"/>
</dbReference>
<dbReference type="Pfam" id="PF09587">
    <property type="entry name" value="PGA_cap"/>
    <property type="match status" value="1"/>
</dbReference>
<feature type="region of interest" description="Disordered" evidence="2">
    <location>
        <begin position="1"/>
        <end position="20"/>
    </location>
</feature>
<dbReference type="InterPro" id="IPR052169">
    <property type="entry name" value="CW_Biosynth-Accessory"/>
</dbReference>
<dbReference type="Gene3D" id="3.60.21.10">
    <property type="match status" value="1"/>
</dbReference>
<evidence type="ECO:0000256" key="1">
    <source>
        <dbReference type="ARBA" id="ARBA00005662"/>
    </source>
</evidence>
<dbReference type="PANTHER" id="PTHR33393:SF13">
    <property type="entry name" value="PGA BIOSYNTHESIS PROTEIN CAPA"/>
    <property type="match status" value="1"/>
</dbReference>
<dbReference type="SUPFAM" id="SSF56300">
    <property type="entry name" value="Metallo-dependent phosphatases"/>
    <property type="match status" value="1"/>
</dbReference>
<dbReference type="InterPro" id="IPR029052">
    <property type="entry name" value="Metallo-depent_PP-like"/>
</dbReference>
<keyword evidence="5" id="KW-1185">Reference proteome</keyword>
<evidence type="ECO:0000256" key="2">
    <source>
        <dbReference type="SAM" id="MobiDB-lite"/>
    </source>
</evidence>